<dbReference type="Gene3D" id="3.40.1110.10">
    <property type="entry name" value="Calcium-transporting ATPase, cytoplasmic domain N"/>
    <property type="match status" value="1"/>
</dbReference>
<dbReference type="PRINTS" id="PR00119">
    <property type="entry name" value="CATATPASE"/>
</dbReference>
<evidence type="ECO:0000259" key="19">
    <source>
        <dbReference type="PROSITE" id="PS50846"/>
    </source>
</evidence>
<keyword evidence="21" id="KW-1185">Reference proteome</keyword>
<keyword evidence="11" id="KW-0460">Magnesium</keyword>
<dbReference type="GO" id="GO:0055070">
    <property type="term" value="P:copper ion homeostasis"/>
    <property type="evidence" value="ECO:0007669"/>
    <property type="project" value="TreeGrafter"/>
</dbReference>
<dbReference type="FunFam" id="2.70.150.10:FF:000020">
    <property type="entry name" value="Copper-exporting P-type ATPase A"/>
    <property type="match status" value="1"/>
</dbReference>
<organism evidence="20 21">
    <name type="scientific">Candidatus Endoriftia persephonae</name>
    <dbReference type="NCBI Taxonomy" id="393765"/>
    <lineage>
        <taxon>Bacteria</taxon>
        <taxon>Pseudomonadati</taxon>
        <taxon>Pseudomonadota</taxon>
        <taxon>Gammaproteobacteria</taxon>
        <taxon>Chromatiales</taxon>
        <taxon>Sedimenticolaceae</taxon>
        <taxon>Candidatus Endoriftia</taxon>
    </lineage>
</organism>
<dbReference type="GO" id="GO:0060003">
    <property type="term" value="P:copper ion export"/>
    <property type="evidence" value="ECO:0007669"/>
    <property type="project" value="UniProtKB-ARBA"/>
</dbReference>
<dbReference type="GO" id="GO:0016887">
    <property type="term" value="F:ATP hydrolysis activity"/>
    <property type="evidence" value="ECO:0007669"/>
    <property type="project" value="InterPro"/>
</dbReference>
<keyword evidence="13 17" id="KW-1133">Transmembrane helix</keyword>
<evidence type="ECO:0000256" key="7">
    <source>
        <dbReference type="ARBA" id="ARBA00022737"/>
    </source>
</evidence>
<evidence type="ECO:0000256" key="4">
    <source>
        <dbReference type="ARBA" id="ARBA00022475"/>
    </source>
</evidence>
<feature type="transmembrane region" description="Helical" evidence="17">
    <location>
        <begin position="503"/>
        <end position="525"/>
    </location>
</feature>
<dbReference type="AlphaFoldDB" id="A0A9J6ZU34"/>
<dbReference type="EMBL" id="CP090569">
    <property type="protein sequence ID" value="USF86226.1"/>
    <property type="molecule type" value="Genomic_DNA"/>
</dbReference>
<dbReference type="NCBIfam" id="TIGR01525">
    <property type="entry name" value="ATPase-IB_hvy"/>
    <property type="match status" value="1"/>
</dbReference>
<dbReference type="PROSITE" id="PS00154">
    <property type="entry name" value="ATPASE_E1_E2"/>
    <property type="match status" value="1"/>
</dbReference>
<keyword evidence="7" id="KW-0677">Repeat</keyword>
<feature type="region of interest" description="Disordered" evidence="18">
    <location>
        <begin position="1"/>
        <end position="25"/>
    </location>
</feature>
<evidence type="ECO:0000256" key="6">
    <source>
        <dbReference type="ARBA" id="ARBA00022723"/>
    </source>
</evidence>
<dbReference type="InterPro" id="IPR023299">
    <property type="entry name" value="ATPase_P-typ_cyto_dom_N"/>
</dbReference>
<evidence type="ECO:0000256" key="13">
    <source>
        <dbReference type="ARBA" id="ARBA00022989"/>
    </source>
</evidence>
<dbReference type="Pfam" id="PF00403">
    <property type="entry name" value="HMA"/>
    <property type="match status" value="3"/>
</dbReference>
<evidence type="ECO:0000256" key="9">
    <source>
        <dbReference type="ARBA" id="ARBA00022796"/>
    </source>
</evidence>
<keyword evidence="12" id="KW-1278">Translocase</keyword>
<dbReference type="InterPro" id="IPR059000">
    <property type="entry name" value="ATPase_P-type_domA"/>
</dbReference>
<dbReference type="Gene3D" id="3.40.50.1000">
    <property type="entry name" value="HAD superfamily/HAD-like"/>
    <property type="match status" value="1"/>
</dbReference>
<evidence type="ECO:0000256" key="11">
    <source>
        <dbReference type="ARBA" id="ARBA00022842"/>
    </source>
</evidence>
<comment type="similarity">
    <text evidence="2 17">Belongs to the cation transport ATPase (P-type) (TC 3.A.3) family. Type IB subfamily.</text>
</comment>
<dbReference type="PROSITE" id="PS01047">
    <property type="entry name" value="HMA_1"/>
    <property type="match status" value="3"/>
</dbReference>
<dbReference type="InterPro" id="IPR017969">
    <property type="entry name" value="Heavy-metal-associated_CS"/>
</dbReference>
<dbReference type="GO" id="GO:0005886">
    <property type="term" value="C:plasma membrane"/>
    <property type="evidence" value="ECO:0007669"/>
    <property type="project" value="UniProtKB-SubCell"/>
</dbReference>
<dbReference type="Proteomes" id="UP001056649">
    <property type="component" value="Chromosome"/>
</dbReference>
<feature type="domain" description="HMA" evidence="19">
    <location>
        <begin position="909"/>
        <end position="972"/>
    </location>
</feature>
<evidence type="ECO:0000256" key="8">
    <source>
        <dbReference type="ARBA" id="ARBA00022741"/>
    </source>
</evidence>
<dbReference type="InterPro" id="IPR018303">
    <property type="entry name" value="ATPase_P-typ_P_site"/>
</dbReference>
<evidence type="ECO:0000256" key="12">
    <source>
        <dbReference type="ARBA" id="ARBA00022967"/>
    </source>
</evidence>
<gene>
    <name evidence="20" type="ORF">L0Y14_08665</name>
</gene>
<keyword evidence="10 17" id="KW-0067">ATP-binding</keyword>
<evidence type="ECO:0000313" key="20">
    <source>
        <dbReference type="EMBL" id="USF86226.1"/>
    </source>
</evidence>
<keyword evidence="14" id="KW-0186">Copper</keyword>
<dbReference type="Pfam" id="PF00122">
    <property type="entry name" value="E1-E2_ATPase"/>
    <property type="match status" value="1"/>
</dbReference>
<evidence type="ECO:0000256" key="16">
    <source>
        <dbReference type="ARBA" id="ARBA00023136"/>
    </source>
</evidence>
<dbReference type="SUPFAM" id="SSF56784">
    <property type="entry name" value="HAD-like"/>
    <property type="match status" value="1"/>
</dbReference>
<evidence type="ECO:0000256" key="5">
    <source>
        <dbReference type="ARBA" id="ARBA00022692"/>
    </source>
</evidence>
<dbReference type="SUPFAM" id="SSF55008">
    <property type="entry name" value="HMA, heavy metal-associated domain"/>
    <property type="match status" value="3"/>
</dbReference>
<dbReference type="GO" id="GO:0043682">
    <property type="term" value="F:P-type divalent copper transporter activity"/>
    <property type="evidence" value="ECO:0007669"/>
    <property type="project" value="TreeGrafter"/>
</dbReference>
<dbReference type="SUPFAM" id="SSF81665">
    <property type="entry name" value="Calcium ATPase, transmembrane domain M"/>
    <property type="match status" value="1"/>
</dbReference>
<dbReference type="CDD" id="cd00371">
    <property type="entry name" value="HMA"/>
    <property type="match status" value="3"/>
</dbReference>
<dbReference type="SUPFAM" id="SSF81653">
    <property type="entry name" value="Calcium ATPase, transduction domain A"/>
    <property type="match status" value="1"/>
</dbReference>
<dbReference type="PANTHER" id="PTHR43520">
    <property type="entry name" value="ATP7, ISOFORM B"/>
    <property type="match status" value="1"/>
</dbReference>
<accession>A0A9J6ZU34</accession>
<keyword evidence="15" id="KW-0406">Ion transport</keyword>
<dbReference type="InterPro" id="IPR044492">
    <property type="entry name" value="P_typ_ATPase_HD_dom"/>
</dbReference>
<dbReference type="InterPro" id="IPR023298">
    <property type="entry name" value="ATPase_P-typ_TM_dom_sf"/>
</dbReference>
<dbReference type="NCBIfam" id="TIGR01494">
    <property type="entry name" value="ATPase_P-type"/>
    <property type="match status" value="1"/>
</dbReference>
<feature type="transmembrane region" description="Helical" evidence="17">
    <location>
        <begin position="319"/>
        <end position="339"/>
    </location>
</feature>
<dbReference type="NCBIfam" id="TIGR01511">
    <property type="entry name" value="ATPase-IB1_Cu"/>
    <property type="match status" value="1"/>
</dbReference>
<dbReference type="GO" id="GO:0005524">
    <property type="term" value="F:ATP binding"/>
    <property type="evidence" value="ECO:0007669"/>
    <property type="project" value="UniProtKB-UniRule"/>
</dbReference>
<proteinExistence type="inferred from homology"/>
<name>A0A9J6ZU34_9GAMM</name>
<feature type="domain" description="HMA" evidence="19">
    <location>
        <begin position="100"/>
        <end position="162"/>
    </location>
</feature>
<dbReference type="Gene3D" id="3.30.70.100">
    <property type="match status" value="3"/>
</dbReference>
<keyword evidence="16 17" id="KW-0472">Membrane</keyword>
<feature type="transmembrane region" description="Helical" evidence="17">
    <location>
        <begin position="256"/>
        <end position="275"/>
    </location>
</feature>
<dbReference type="InterPro" id="IPR006122">
    <property type="entry name" value="HMA_Cu_ion-bd"/>
</dbReference>
<evidence type="ECO:0000256" key="1">
    <source>
        <dbReference type="ARBA" id="ARBA00004651"/>
    </source>
</evidence>
<dbReference type="SFLD" id="SFLDF00027">
    <property type="entry name" value="p-type_atpase"/>
    <property type="match status" value="1"/>
</dbReference>
<keyword evidence="4 17" id="KW-1003">Cell membrane</keyword>
<evidence type="ECO:0000313" key="21">
    <source>
        <dbReference type="Proteomes" id="UP001056649"/>
    </source>
</evidence>
<dbReference type="NCBIfam" id="TIGR00003">
    <property type="entry name" value="copper ion binding protein"/>
    <property type="match status" value="2"/>
</dbReference>
<dbReference type="GO" id="GO:0005507">
    <property type="term" value="F:copper ion binding"/>
    <property type="evidence" value="ECO:0007669"/>
    <property type="project" value="InterPro"/>
</dbReference>
<dbReference type="SFLD" id="SFLDG00002">
    <property type="entry name" value="C1.7:_P-type_atpase_like"/>
    <property type="match status" value="1"/>
</dbReference>
<evidence type="ECO:0000256" key="10">
    <source>
        <dbReference type="ARBA" id="ARBA00022840"/>
    </source>
</evidence>
<dbReference type="PANTHER" id="PTHR43520:SF8">
    <property type="entry name" value="P-TYPE CU(+) TRANSPORTER"/>
    <property type="match status" value="1"/>
</dbReference>
<dbReference type="RefSeq" id="WP_006473811.1">
    <property type="nucleotide sequence ID" value="NZ_CP090569.1"/>
</dbReference>
<dbReference type="InterPro" id="IPR036412">
    <property type="entry name" value="HAD-like_sf"/>
</dbReference>
<feature type="transmembrane region" description="Helical" evidence="17">
    <location>
        <begin position="287"/>
        <end position="307"/>
    </location>
</feature>
<reference evidence="20" key="1">
    <citation type="journal article" date="2022" name="Mol. Ecol. Resour.">
        <title>The complete and closed genome of the facultative generalist Candidatus Endoriftia persephone from deep-sea hydrothermal vents.</title>
        <authorList>
            <person name="de Oliveira A.L."/>
            <person name="Srivastava A."/>
            <person name="Espada-Hinojosa S."/>
            <person name="Bright M."/>
        </authorList>
    </citation>
    <scope>NUCLEOTIDE SEQUENCE</scope>
    <source>
        <strain evidence="20">Tica-EPR-9o50.N</strain>
    </source>
</reference>
<evidence type="ECO:0000256" key="18">
    <source>
        <dbReference type="SAM" id="MobiDB-lite"/>
    </source>
</evidence>
<dbReference type="KEGG" id="eps:L0Y14_08665"/>
<evidence type="ECO:0000256" key="2">
    <source>
        <dbReference type="ARBA" id="ARBA00006024"/>
    </source>
</evidence>
<evidence type="ECO:0000256" key="14">
    <source>
        <dbReference type="ARBA" id="ARBA00023008"/>
    </source>
</evidence>
<sequence length="974" mass="102798">MSESQRAEYRSQSSKPASPADTGSRPYTLKIEEMSCAACVSRVEQAIRSVDGVQDVAVNLLEGLAQVVGGDPIQVAEHVSAQGYPAQPDQAAAPLADVGEEYLIEIEDMSCSACVAAVERAVGAVSGVDSVQVNLLERQARVSGGDPVAAVQAVIEQGYQASLQQPGRPVDRFQFRFAAPLSEAQQQQLQPLLLGLDPQLTMQTLPQGIALQSRAHPADLLLAVQKICPDAELEEQFDDPQVEQERRARRELRRSIWRAALAGSAGIGLMVASHAGWLPPLEGNRGLWLGIALLFLGVIGFSGGHYYRGAWKQARHASANMDTLVALGTGAAWIASLLAIVAPEWVVTDALYLDASVIILAFLQFGHLLEVRAKRTTSQAIGSLLESVPKRASLLRGSEEVVIPASLVQIGDRVRVRPGEKIPVDGQVLQGHSSVDESMISGESLPQERGSGDRVIGGTVNGSGALLLEVSRIADQTTLAQIIRMVKQAQMSKPPIARLVDRVAAVFVPVVVTISLLSFISWMVLAPTPALPLALTAAIAVLVIACPCALGLATPIAIMVGTARAAQFNILIRNSEALDGASRLSHLVVDKTGTLTQGRPLLHKIYPQDTATEDLCLQLAAALEQESEHPLAHAITSAARERGLTIPPASKFQALPGQGGEAEVAGQPVLIGNRRLMAQRGVTIPTALLKQAEQEASAGGSLVWLALSGRLLGLLVVKDPIRADTPAAVRLLQRQGIQLVLCSGDSRHTAEAVAAQLGIDEVHAEMLPEGKLKVVQMLQAQGHRVGMVGDGVNDAPALAQADTGFAIGSGTDVAIDNADVTLAGDSLASVSTAIAISRATLRNIRQNLFGAFIYNLIGIPLAAGLFYPVTGWLLPPMFASLAMALSSVTVVSNANRLRFFKPDLEEVTMSVELKVTGMTCQHCVAHVKKGLEAVAEVEAVEVDLESGTARVEGSADTAELLGAVKQAGYSAELV</sequence>
<protein>
    <submittedName>
        <fullName evidence="20">Heavy metal translocating P-type ATPase</fullName>
    </submittedName>
</protein>
<keyword evidence="6 17" id="KW-0479">Metal-binding</keyword>
<keyword evidence="3" id="KW-0813">Transport</keyword>
<evidence type="ECO:0000256" key="17">
    <source>
        <dbReference type="RuleBase" id="RU362081"/>
    </source>
</evidence>
<keyword evidence="8 17" id="KW-0547">Nucleotide-binding</keyword>
<dbReference type="InterPro" id="IPR001757">
    <property type="entry name" value="P_typ_ATPase"/>
</dbReference>
<keyword evidence="5 17" id="KW-0812">Transmembrane</keyword>
<dbReference type="PRINTS" id="PR00120">
    <property type="entry name" value="HATPASE"/>
</dbReference>
<dbReference type="SFLD" id="SFLDS00003">
    <property type="entry name" value="Haloacid_Dehalogenase"/>
    <property type="match status" value="1"/>
</dbReference>
<dbReference type="InterPro" id="IPR023214">
    <property type="entry name" value="HAD_sf"/>
</dbReference>
<dbReference type="CDD" id="cd02094">
    <property type="entry name" value="P-type_ATPase_Cu-like"/>
    <property type="match status" value="1"/>
</dbReference>
<dbReference type="Pfam" id="PF00702">
    <property type="entry name" value="Hydrolase"/>
    <property type="match status" value="1"/>
</dbReference>
<dbReference type="InterPro" id="IPR008250">
    <property type="entry name" value="ATPase_P-typ_transduc_dom_A_sf"/>
</dbReference>
<feature type="transmembrane region" description="Helical" evidence="17">
    <location>
        <begin position="537"/>
        <end position="563"/>
    </location>
</feature>
<feature type="transmembrane region" description="Helical" evidence="17">
    <location>
        <begin position="351"/>
        <end position="369"/>
    </location>
</feature>
<dbReference type="InterPro" id="IPR036163">
    <property type="entry name" value="HMA_dom_sf"/>
</dbReference>
<dbReference type="InterPro" id="IPR006121">
    <property type="entry name" value="HMA_dom"/>
</dbReference>
<evidence type="ECO:0000256" key="15">
    <source>
        <dbReference type="ARBA" id="ARBA00023065"/>
    </source>
</evidence>
<keyword evidence="9" id="KW-0187">Copper transport</keyword>
<evidence type="ECO:0000256" key="3">
    <source>
        <dbReference type="ARBA" id="ARBA00022448"/>
    </source>
</evidence>
<feature type="domain" description="HMA" evidence="19">
    <location>
        <begin position="25"/>
        <end position="87"/>
    </location>
</feature>
<dbReference type="Gene3D" id="2.70.150.10">
    <property type="entry name" value="Calcium-transporting ATPase, cytoplasmic transduction domain A"/>
    <property type="match status" value="1"/>
</dbReference>
<feature type="transmembrane region" description="Helical" evidence="17">
    <location>
        <begin position="848"/>
        <end position="867"/>
    </location>
</feature>
<dbReference type="InterPro" id="IPR027256">
    <property type="entry name" value="P-typ_ATPase_IB"/>
</dbReference>
<dbReference type="PROSITE" id="PS50846">
    <property type="entry name" value="HMA_2"/>
    <property type="match status" value="3"/>
</dbReference>
<feature type="transmembrane region" description="Helical" evidence="17">
    <location>
        <begin position="873"/>
        <end position="891"/>
    </location>
</feature>
<comment type="subcellular location">
    <subcellularLocation>
        <location evidence="1">Cell membrane</location>
        <topology evidence="1">Multi-pass membrane protein</topology>
    </subcellularLocation>
</comment>